<gene>
    <name evidence="1" type="ORF">Lmor_1413</name>
    <name evidence="2" type="ORF">NCTC12239_02828</name>
</gene>
<dbReference type="AlphaFoldDB" id="A0A378JYT6"/>
<evidence type="ECO:0000313" key="2">
    <source>
        <dbReference type="EMBL" id="STX63875.1"/>
    </source>
</evidence>
<keyword evidence="3" id="KW-1185">Reference proteome</keyword>
<dbReference type="STRING" id="39962.Lmor_1413"/>
<protein>
    <submittedName>
        <fullName evidence="2">Uncharacterized protein</fullName>
    </submittedName>
</protein>
<organism evidence="2 4">
    <name type="scientific">Legionella moravica</name>
    <dbReference type="NCBI Taxonomy" id="39962"/>
    <lineage>
        <taxon>Bacteria</taxon>
        <taxon>Pseudomonadati</taxon>
        <taxon>Pseudomonadota</taxon>
        <taxon>Gammaproteobacteria</taxon>
        <taxon>Legionellales</taxon>
        <taxon>Legionellaceae</taxon>
        <taxon>Legionella</taxon>
    </lineage>
</organism>
<accession>A0A378JYT6</accession>
<dbReference type="Proteomes" id="UP000054985">
    <property type="component" value="Unassembled WGS sequence"/>
</dbReference>
<evidence type="ECO:0000313" key="4">
    <source>
        <dbReference type="Proteomes" id="UP000254040"/>
    </source>
</evidence>
<evidence type="ECO:0000313" key="1">
    <source>
        <dbReference type="EMBL" id="KTD34880.1"/>
    </source>
</evidence>
<reference evidence="1 3" key="1">
    <citation type="submission" date="2015-11" db="EMBL/GenBank/DDBJ databases">
        <title>Genomic analysis of 38 Legionella species identifies large and diverse effector repertoires.</title>
        <authorList>
            <person name="Burstein D."/>
            <person name="Amaro F."/>
            <person name="Zusman T."/>
            <person name="Lifshitz Z."/>
            <person name="Cohen O."/>
            <person name="Gilbert J.A."/>
            <person name="Pupko T."/>
            <person name="Shuman H.A."/>
            <person name="Segal G."/>
        </authorList>
    </citation>
    <scope>NUCLEOTIDE SEQUENCE [LARGE SCALE GENOMIC DNA]</scope>
    <source>
        <strain evidence="1 3">ATCC 43877</strain>
    </source>
</reference>
<dbReference type="EMBL" id="LNYN01000019">
    <property type="protein sequence ID" value="KTD34880.1"/>
    <property type="molecule type" value="Genomic_DNA"/>
</dbReference>
<dbReference type="Proteomes" id="UP000254040">
    <property type="component" value="Unassembled WGS sequence"/>
</dbReference>
<name>A0A378JYT6_9GAMM</name>
<sequence length="93" mass="10604">MLKPLMLKPANKLLIQAPGPSQEQIHPQHDYASWIQTQDNAFKTAVHISRDTIRLHNQSFPFTPKMDLVLNPETPASSNSIVFSNQTNYSRFN</sequence>
<dbReference type="EMBL" id="UGOG01000001">
    <property type="protein sequence ID" value="STX63875.1"/>
    <property type="molecule type" value="Genomic_DNA"/>
</dbReference>
<proteinExistence type="predicted"/>
<evidence type="ECO:0000313" key="3">
    <source>
        <dbReference type="Proteomes" id="UP000054985"/>
    </source>
</evidence>
<reference evidence="2 4" key="2">
    <citation type="submission" date="2018-06" db="EMBL/GenBank/DDBJ databases">
        <authorList>
            <consortium name="Pathogen Informatics"/>
            <person name="Doyle S."/>
        </authorList>
    </citation>
    <scope>NUCLEOTIDE SEQUENCE [LARGE SCALE GENOMIC DNA]</scope>
    <source>
        <strain evidence="2 4">NCTC12239</strain>
    </source>
</reference>